<evidence type="ECO:0000256" key="4">
    <source>
        <dbReference type="ARBA" id="ARBA00022692"/>
    </source>
</evidence>
<dbReference type="GO" id="GO:0055085">
    <property type="term" value="P:transmembrane transport"/>
    <property type="evidence" value="ECO:0007669"/>
    <property type="project" value="InterPro"/>
</dbReference>
<evidence type="ECO:0000256" key="5">
    <source>
        <dbReference type="ARBA" id="ARBA00022989"/>
    </source>
</evidence>
<evidence type="ECO:0000313" key="9">
    <source>
        <dbReference type="EMBL" id="HDX33488.1"/>
    </source>
</evidence>
<dbReference type="Pfam" id="PF00528">
    <property type="entry name" value="BPD_transp_1"/>
    <property type="match status" value="1"/>
</dbReference>
<feature type="transmembrane region" description="Helical" evidence="7">
    <location>
        <begin position="15"/>
        <end position="34"/>
    </location>
</feature>
<organism evidence="9">
    <name type="scientific">Caldilinea aerophila</name>
    <dbReference type="NCBI Taxonomy" id="133453"/>
    <lineage>
        <taxon>Bacteria</taxon>
        <taxon>Bacillati</taxon>
        <taxon>Chloroflexota</taxon>
        <taxon>Caldilineae</taxon>
        <taxon>Caldilineales</taxon>
        <taxon>Caldilineaceae</taxon>
        <taxon>Caldilinea</taxon>
    </lineage>
</organism>
<keyword evidence="5 7" id="KW-1133">Transmembrane helix</keyword>
<sequence length="280" mass="31716">MFTISPKRLRQLKKFIYLMVLSLIAAVWMVPVLWTVSNSFRPEAAIRRDSAALLPVPFSLENWQAMVSSSMVPRWFINSIVVSFSRVALDLLVCSLAAFAFARIPFKGREIVFPLVLAGMMVPYQATFIPIYLMMAKLNWLNTYLALILPAVGGPFGVFLLTQFFKGIPRELEEAAYLDGAGRWTVFWQIIMPLSVPVLTTLGIFAFLGAWNDFLWPLISVTNREMLPITVGLQYLTTSWGDFKHYGKIMAAAWAGAIPVVIFFFFFQRQIVRGIVIGQR</sequence>
<evidence type="ECO:0000256" key="1">
    <source>
        <dbReference type="ARBA" id="ARBA00004651"/>
    </source>
</evidence>
<dbReference type="EMBL" id="DSMG01000194">
    <property type="protein sequence ID" value="HDX33488.1"/>
    <property type="molecule type" value="Genomic_DNA"/>
</dbReference>
<dbReference type="CDD" id="cd06261">
    <property type="entry name" value="TM_PBP2"/>
    <property type="match status" value="1"/>
</dbReference>
<dbReference type="PANTHER" id="PTHR43744:SF12">
    <property type="entry name" value="ABC TRANSPORTER PERMEASE PROTEIN MG189-RELATED"/>
    <property type="match status" value="1"/>
</dbReference>
<keyword evidence="6 7" id="KW-0472">Membrane</keyword>
<feature type="transmembrane region" description="Helical" evidence="7">
    <location>
        <begin position="249"/>
        <end position="267"/>
    </location>
</feature>
<evidence type="ECO:0000256" key="3">
    <source>
        <dbReference type="ARBA" id="ARBA00022475"/>
    </source>
</evidence>
<keyword evidence="3" id="KW-1003">Cell membrane</keyword>
<proteinExistence type="inferred from homology"/>
<feature type="transmembrane region" description="Helical" evidence="7">
    <location>
        <begin position="111"/>
        <end position="132"/>
    </location>
</feature>
<dbReference type="AlphaFoldDB" id="A0A7C1JYR9"/>
<dbReference type="InterPro" id="IPR035906">
    <property type="entry name" value="MetI-like_sf"/>
</dbReference>
<feature type="transmembrane region" description="Helical" evidence="7">
    <location>
        <begin position="186"/>
        <end position="211"/>
    </location>
</feature>
<feature type="transmembrane region" description="Helical" evidence="7">
    <location>
        <begin position="144"/>
        <end position="165"/>
    </location>
</feature>
<name>A0A7C1JYR9_9CHLR</name>
<gene>
    <name evidence="9" type="ORF">ENQ20_18690</name>
</gene>
<protein>
    <submittedName>
        <fullName evidence="9">Carbohydrate ABC transporter permease</fullName>
    </submittedName>
</protein>
<evidence type="ECO:0000259" key="8">
    <source>
        <dbReference type="PROSITE" id="PS50928"/>
    </source>
</evidence>
<accession>A0A7C1JYR9</accession>
<dbReference type="Gene3D" id="1.10.3720.10">
    <property type="entry name" value="MetI-like"/>
    <property type="match status" value="1"/>
</dbReference>
<dbReference type="PROSITE" id="PS50928">
    <property type="entry name" value="ABC_TM1"/>
    <property type="match status" value="1"/>
</dbReference>
<reference evidence="9" key="1">
    <citation type="journal article" date="2020" name="mSystems">
        <title>Genome- and Community-Level Interaction Insights into Carbon Utilization and Element Cycling Functions of Hydrothermarchaeota in Hydrothermal Sediment.</title>
        <authorList>
            <person name="Zhou Z."/>
            <person name="Liu Y."/>
            <person name="Xu W."/>
            <person name="Pan J."/>
            <person name="Luo Z.H."/>
            <person name="Li M."/>
        </authorList>
    </citation>
    <scope>NUCLEOTIDE SEQUENCE [LARGE SCALE GENOMIC DNA]</scope>
    <source>
        <strain evidence="9">SpSt-289</strain>
    </source>
</reference>
<dbReference type="InterPro" id="IPR000515">
    <property type="entry name" value="MetI-like"/>
</dbReference>
<keyword evidence="2 7" id="KW-0813">Transport</keyword>
<comment type="subcellular location">
    <subcellularLocation>
        <location evidence="1 7">Cell membrane</location>
        <topology evidence="1 7">Multi-pass membrane protein</topology>
    </subcellularLocation>
</comment>
<dbReference type="GO" id="GO:0005886">
    <property type="term" value="C:plasma membrane"/>
    <property type="evidence" value="ECO:0007669"/>
    <property type="project" value="UniProtKB-SubCell"/>
</dbReference>
<evidence type="ECO:0000256" key="7">
    <source>
        <dbReference type="RuleBase" id="RU363032"/>
    </source>
</evidence>
<keyword evidence="4 7" id="KW-0812">Transmembrane</keyword>
<comment type="caution">
    <text evidence="9">The sequence shown here is derived from an EMBL/GenBank/DDBJ whole genome shotgun (WGS) entry which is preliminary data.</text>
</comment>
<comment type="similarity">
    <text evidence="7">Belongs to the binding-protein-dependent transport system permease family.</text>
</comment>
<dbReference type="SUPFAM" id="SSF161098">
    <property type="entry name" value="MetI-like"/>
    <property type="match status" value="1"/>
</dbReference>
<feature type="domain" description="ABC transmembrane type-1" evidence="8">
    <location>
        <begin position="76"/>
        <end position="267"/>
    </location>
</feature>
<dbReference type="PANTHER" id="PTHR43744">
    <property type="entry name" value="ABC TRANSPORTER PERMEASE PROTEIN MG189-RELATED-RELATED"/>
    <property type="match status" value="1"/>
</dbReference>
<evidence type="ECO:0000256" key="6">
    <source>
        <dbReference type="ARBA" id="ARBA00023136"/>
    </source>
</evidence>
<evidence type="ECO:0000256" key="2">
    <source>
        <dbReference type="ARBA" id="ARBA00022448"/>
    </source>
</evidence>